<protein>
    <submittedName>
        <fullName evidence="2">Uncharacterized protein</fullName>
    </submittedName>
</protein>
<evidence type="ECO:0000256" key="1">
    <source>
        <dbReference type="SAM" id="MobiDB-lite"/>
    </source>
</evidence>
<accession>A0ABU8P127</accession>
<feature type="compositionally biased region" description="Basic and acidic residues" evidence="1">
    <location>
        <begin position="418"/>
        <end position="447"/>
    </location>
</feature>
<dbReference type="RefSeq" id="WP_337890474.1">
    <property type="nucleotide sequence ID" value="NZ_JBAHVI010000007.1"/>
</dbReference>
<feature type="compositionally biased region" description="Basic and acidic residues" evidence="1">
    <location>
        <begin position="347"/>
        <end position="358"/>
    </location>
</feature>
<sequence length="724" mass="77999">MQVVADEQGRSLVVDDKGRATGEVVVIDPQDGRTSVIRDQGVVGRFFDIEENREESSPTTTSTISAPDVRGDRSVRGESSPTEAVVSRGGDSPIDGMLGGVGAAVGAAVVVGRRVRRRDDSHRVDIDWGGGRRQSLVLLEGPESAREHVFDMDVPPGGRMVKNPDGSVDVVDARGEVVEHVDAPWAFDAAGRRVPTWYEVGEGNQLVQVVDPERTTLLPVLADPDRRKSGTGGYKAGKAAGKPERKKIKGVGAPPPSLAGEKDLLGKYPKQDPQNVCTPSPQSQQGKDLIKKYPAGSKPLPPDYSGVGKPLPPDAPRRKIKAVGGPQPNPYEPLPEKKGAKGSGKSDAGKSLKSDVPRRKIKRIGAPPESQRGSVGSGKNTTSKNSQAKKKSDGSSWKQRGRNAARKAKNTLRSGAKKINEWNDRQLEKYDKGIQKREKSDNRVTRSIAKAERWFHRGEKALSESVSEGISDSAPLVGMGEDGAPGVKESWREGLGSLVSASDDVSAGEAWKHLGKEAIAYEEWKEGDYPEAIAVTVVNVVRMKGVDKLSKLNKVSGSKKPEVPSVDQPNPQKMNPDSGVRGNNPAPKKGAGRQAVESAAGVAPQVVAATAPQDPADPPWFRAEGQNEDTVPPALQNTDFFPEDYRPYGDLAREEFREKWGTDKNPKWPEHDGFSLDENGDPVFTVADDIPEGTELDRIGHPTGKFLGNRGILFRCVPCIQTRP</sequence>
<comment type="caution">
    <text evidence="2">The sequence shown here is derived from an EMBL/GenBank/DDBJ whole genome shotgun (WGS) entry which is preliminary data.</text>
</comment>
<dbReference type="EMBL" id="JBAHVJ010000007">
    <property type="protein sequence ID" value="MEJ4100295.1"/>
    <property type="molecule type" value="Genomic_DNA"/>
</dbReference>
<evidence type="ECO:0000313" key="2">
    <source>
        <dbReference type="EMBL" id="MEJ4100295.1"/>
    </source>
</evidence>
<dbReference type="Proteomes" id="UP001359781">
    <property type="component" value="Unassembled WGS sequence"/>
</dbReference>
<feature type="region of interest" description="Disordered" evidence="1">
    <location>
        <begin position="221"/>
        <end position="447"/>
    </location>
</feature>
<feature type="region of interest" description="Disordered" evidence="1">
    <location>
        <begin position="50"/>
        <end position="91"/>
    </location>
</feature>
<keyword evidence="3" id="KW-1185">Reference proteome</keyword>
<feature type="region of interest" description="Disordered" evidence="1">
    <location>
        <begin position="462"/>
        <end position="489"/>
    </location>
</feature>
<proteinExistence type="predicted"/>
<gene>
    <name evidence="2" type="ORF">V5S96_07995</name>
</gene>
<name>A0ABU8P127_9CORY</name>
<feature type="compositionally biased region" description="Polar residues" evidence="1">
    <location>
        <begin position="371"/>
        <end position="386"/>
    </location>
</feature>
<organism evidence="2 3">
    <name type="scientific">Corynebacterium mastitidis</name>
    <dbReference type="NCBI Taxonomy" id="161890"/>
    <lineage>
        <taxon>Bacteria</taxon>
        <taxon>Bacillati</taxon>
        <taxon>Actinomycetota</taxon>
        <taxon>Actinomycetes</taxon>
        <taxon>Mycobacteriales</taxon>
        <taxon>Corynebacteriaceae</taxon>
        <taxon>Corynebacterium</taxon>
    </lineage>
</organism>
<feature type="region of interest" description="Disordered" evidence="1">
    <location>
        <begin position="552"/>
        <end position="602"/>
    </location>
</feature>
<feature type="compositionally biased region" description="Polar residues" evidence="1">
    <location>
        <begin position="272"/>
        <end position="286"/>
    </location>
</feature>
<evidence type="ECO:0000313" key="3">
    <source>
        <dbReference type="Proteomes" id="UP001359781"/>
    </source>
</evidence>
<feature type="compositionally biased region" description="Basic residues" evidence="1">
    <location>
        <begin position="399"/>
        <end position="410"/>
    </location>
</feature>
<reference evidence="2 3" key="1">
    <citation type="submission" date="2024-02" db="EMBL/GenBank/DDBJ databases">
        <title>Whole genome sequencing and characterization of Corynebacterium isolated from the ocular surface of dry eye disease sufferers.</title>
        <authorList>
            <person name="Naqvi M."/>
        </authorList>
    </citation>
    <scope>NUCLEOTIDE SEQUENCE [LARGE SCALE GENOMIC DNA]</scope>
    <source>
        <strain evidence="2 3">PCRF</strain>
    </source>
</reference>